<protein>
    <recommendedName>
        <fullName evidence="2">Profilin</fullName>
    </recommendedName>
</protein>
<dbReference type="InterPro" id="IPR027310">
    <property type="entry name" value="Profilin_CS"/>
</dbReference>
<dbReference type="Gene3D" id="3.30.450.30">
    <property type="entry name" value="Dynein light chain 2a, cytoplasmic"/>
    <property type="match status" value="1"/>
</dbReference>
<dbReference type="PRINTS" id="PR00392">
    <property type="entry name" value="PROFILIN"/>
</dbReference>
<dbReference type="OrthoDB" id="421374at2759"/>
<dbReference type="InterPro" id="IPR036140">
    <property type="entry name" value="PFN_sf"/>
</dbReference>
<dbReference type="PANTHER" id="PTHR11604:SF10">
    <property type="entry name" value="PROFILIN"/>
    <property type="match status" value="1"/>
</dbReference>
<dbReference type="SMART" id="SM00392">
    <property type="entry name" value="PROF"/>
    <property type="match status" value="1"/>
</dbReference>
<name>A0A8B6BX96_MYTGA</name>
<reference evidence="3" key="1">
    <citation type="submission" date="2018-11" db="EMBL/GenBank/DDBJ databases">
        <authorList>
            <person name="Alioto T."/>
            <person name="Alioto T."/>
        </authorList>
    </citation>
    <scope>NUCLEOTIDE SEQUENCE</scope>
</reference>
<dbReference type="GO" id="GO:0003785">
    <property type="term" value="F:actin monomer binding"/>
    <property type="evidence" value="ECO:0007669"/>
    <property type="project" value="TreeGrafter"/>
</dbReference>
<dbReference type="PROSITE" id="PS00414">
    <property type="entry name" value="PROFILIN"/>
    <property type="match status" value="1"/>
</dbReference>
<organism evidence="3 4">
    <name type="scientific">Mytilus galloprovincialis</name>
    <name type="common">Mediterranean mussel</name>
    <dbReference type="NCBI Taxonomy" id="29158"/>
    <lineage>
        <taxon>Eukaryota</taxon>
        <taxon>Metazoa</taxon>
        <taxon>Spiralia</taxon>
        <taxon>Lophotrochozoa</taxon>
        <taxon>Mollusca</taxon>
        <taxon>Bivalvia</taxon>
        <taxon>Autobranchia</taxon>
        <taxon>Pteriomorphia</taxon>
        <taxon>Mytilida</taxon>
        <taxon>Mytiloidea</taxon>
        <taxon>Mytilidae</taxon>
        <taxon>Mytilinae</taxon>
        <taxon>Mytilus</taxon>
    </lineage>
</organism>
<gene>
    <name evidence="3" type="ORF">MGAL_10B040122</name>
</gene>
<dbReference type="AlphaFoldDB" id="A0A8B6BX96"/>
<comment type="similarity">
    <text evidence="1 2">Belongs to the profilin family.</text>
</comment>
<evidence type="ECO:0000313" key="4">
    <source>
        <dbReference type="Proteomes" id="UP000596742"/>
    </source>
</evidence>
<dbReference type="EMBL" id="UYJE01000807">
    <property type="protein sequence ID" value="VDH96678.1"/>
    <property type="molecule type" value="Genomic_DNA"/>
</dbReference>
<comment type="caution">
    <text evidence="3">The sequence shown here is derived from an EMBL/GenBank/DDBJ whole genome shotgun (WGS) entry which is preliminary data.</text>
</comment>
<proteinExistence type="inferred from homology"/>
<keyword evidence="4" id="KW-1185">Reference proteome</keyword>
<evidence type="ECO:0000256" key="1">
    <source>
        <dbReference type="ARBA" id="ARBA00010058"/>
    </source>
</evidence>
<accession>A0A8B6BX96</accession>
<dbReference type="Proteomes" id="UP000596742">
    <property type="component" value="Unassembled WGS sequence"/>
</dbReference>
<keyword evidence="2" id="KW-0009">Actin-binding</keyword>
<dbReference type="PANTHER" id="PTHR11604">
    <property type="entry name" value="PROFILIN"/>
    <property type="match status" value="1"/>
</dbReference>
<evidence type="ECO:0000313" key="3">
    <source>
        <dbReference type="EMBL" id="VDH96678.1"/>
    </source>
</evidence>
<dbReference type="InterPro" id="IPR048278">
    <property type="entry name" value="PFN"/>
</dbReference>
<dbReference type="CDD" id="cd00148">
    <property type="entry name" value="PROF"/>
    <property type="match status" value="1"/>
</dbReference>
<dbReference type="InterPro" id="IPR005455">
    <property type="entry name" value="PFN_euk"/>
</dbReference>
<dbReference type="GO" id="GO:0005938">
    <property type="term" value="C:cell cortex"/>
    <property type="evidence" value="ECO:0007669"/>
    <property type="project" value="TreeGrafter"/>
</dbReference>
<dbReference type="Pfam" id="PF00235">
    <property type="entry name" value="Profilin"/>
    <property type="match status" value="1"/>
</dbReference>
<sequence>MSWDGYIDNIIARSKDVFGVCHVDKACIIGINGKLWTTAGNANAIKLKQDEAYHIANCFKAKDFSLFITCGVVAEGLKYFFLKEDDGKIVYAKLKNHGALTFQCSKTSIIIAHTDDGYQLGSTNKAVYGIAKYLESRSM</sequence>
<dbReference type="SUPFAM" id="SSF55770">
    <property type="entry name" value="Profilin (actin-binding protein)"/>
    <property type="match status" value="1"/>
</dbReference>
<evidence type="ECO:0000256" key="2">
    <source>
        <dbReference type="RuleBase" id="RU003909"/>
    </source>
</evidence>